<dbReference type="AlphaFoldDB" id="A0A401T908"/>
<evidence type="ECO:0000313" key="1">
    <source>
        <dbReference type="EMBL" id="GCC39156.1"/>
    </source>
</evidence>
<dbReference type="GO" id="GO:0005839">
    <property type="term" value="C:proteasome core complex"/>
    <property type="evidence" value="ECO:0007669"/>
    <property type="project" value="InterPro"/>
</dbReference>
<sequence length="62" mass="7133">YVDKLGVAYEASTVATGFGAYLAQPLMREVAEKQQISKDEGRQLIERCLKVLYYRDARSYNR</sequence>
<organism evidence="1 2">
    <name type="scientific">Chiloscyllium punctatum</name>
    <name type="common">Brownbanded bambooshark</name>
    <name type="synonym">Hemiscyllium punctatum</name>
    <dbReference type="NCBI Taxonomy" id="137246"/>
    <lineage>
        <taxon>Eukaryota</taxon>
        <taxon>Metazoa</taxon>
        <taxon>Chordata</taxon>
        <taxon>Craniata</taxon>
        <taxon>Vertebrata</taxon>
        <taxon>Chondrichthyes</taxon>
        <taxon>Elasmobranchii</taxon>
        <taxon>Galeomorphii</taxon>
        <taxon>Galeoidea</taxon>
        <taxon>Orectolobiformes</taxon>
        <taxon>Hemiscylliidae</taxon>
        <taxon>Chiloscyllium</taxon>
    </lineage>
</organism>
<keyword evidence="2" id="KW-1185">Reference proteome</keyword>
<reference evidence="1 2" key="1">
    <citation type="journal article" date="2018" name="Nat. Ecol. Evol.">
        <title>Shark genomes provide insights into elasmobranch evolution and the origin of vertebrates.</title>
        <authorList>
            <person name="Hara Y"/>
            <person name="Yamaguchi K"/>
            <person name="Onimaru K"/>
            <person name="Kadota M"/>
            <person name="Koyanagi M"/>
            <person name="Keeley SD"/>
            <person name="Tatsumi K"/>
            <person name="Tanaka K"/>
            <person name="Motone F"/>
            <person name="Kageyama Y"/>
            <person name="Nozu R"/>
            <person name="Adachi N"/>
            <person name="Nishimura O"/>
            <person name="Nakagawa R"/>
            <person name="Tanegashima C"/>
            <person name="Kiyatake I"/>
            <person name="Matsumoto R"/>
            <person name="Murakumo K"/>
            <person name="Nishida K"/>
            <person name="Terakita A"/>
            <person name="Kuratani S"/>
            <person name="Sato K"/>
            <person name="Hyodo S Kuraku.S."/>
        </authorList>
    </citation>
    <scope>NUCLEOTIDE SEQUENCE [LARGE SCALE GENOMIC DNA]</scope>
</reference>
<feature type="non-terminal residue" evidence="1">
    <location>
        <position position="62"/>
    </location>
</feature>
<dbReference type="GO" id="GO:0051603">
    <property type="term" value="P:proteolysis involved in protein catabolic process"/>
    <property type="evidence" value="ECO:0007669"/>
    <property type="project" value="InterPro"/>
</dbReference>
<comment type="caution">
    <text evidence="1">The sequence shown here is derived from an EMBL/GenBank/DDBJ whole genome shotgun (WGS) entry which is preliminary data.</text>
</comment>
<dbReference type="Gene3D" id="3.60.20.10">
    <property type="entry name" value="Glutamine Phosphoribosylpyrophosphate, subunit 1, domain 1"/>
    <property type="match status" value="1"/>
</dbReference>
<dbReference type="InterPro" id="IPR001353">
    <property type="entry name" value="Proteasome_sua/b"/>
</dbReference>
<proteinExistence type="predicted"/>
<dbReference type="STRING" id="137246.A0A401T908"/>
<protein>
    <recommendedName>
        <fullName evidence="3">Proteasome subunit beta type-4</fullName>
    </recommendedName>
</protein>
<dbReference type="InterPro" id="IPR029055">
    <property type="entry name" value="Ntn_hydrolases_N"/>
</dbReference>
<dbReference type="Proteomes" id="UP000287033">
    <property type="component" value="Unassembled WGS sequence"/>
</dbReference>
<evidence type="ECO:0000313" key="2">
    <source>
        <dbReference type="Proteomes" id="UP000287033"/>
    </source>
</evidence>
<dbReference type="EMBL" id="BEZZ01010439">
    <property type="protein sequence ID" value="GCC39156.1"/>
    <property type="molecule type" value="Genomic_DNA"/>
</dbReference>
<gene>
    <name evidence="1" type="ORF">chiPu_0022730</name>
</gene>
<accession>A0A401T908</accession>
<feature type="non-terminal residue" evidence="1">
    <location>
        <position position="1"/>
    </location>
</feature>
<name>A0A401T908_CHIPU</name>
<dbReference type="SUPFAM" id="SSF56235">
    <property type="entry name" value="N-terminal nucleophile aminohydrolases (Ntn hydrolases)"/>
    <property type="match status" value="1"/>
</dbReference>
<dbReference type="Pfam" id="PF00227">
    <property type="entry name" value="Proteasome"/>
    <property type="match status" value="1"/>
</dbReference>
<dbReference type="OrthoDB" id="7854943at2759"/>
<evidence type="ECO:0008006" key="3">
    <source>
        <dbReference type="Google" id="ProtNLM"/>
    </source>
</evidence>